<feature type="region of interest" description="Disordered" evidence="1">
    <location>
        <begin position="262"/>
        <end position="305"/>
    </location>
</feature>
<organism evidence="2 3">
    <name type="scientific">Cellulomonas cellasea</name>
    <dbReference type="NCBI Taxonomy" id="43670"/>
    <lineage>
        <taxon>Bacteria</taxon>
        <taxon>Bacillati</taxon>
        <taxon>Actinomycetota</taxon>
        <taxon>Actinomycetes</taxon>
        <taxon>Micrococcales</taxon>
        <taxon>Cellulomonadaceae</taxon>
        <taxon>Cellulomonas</taxon>
    </lineage>
</organism>
<accession>A0A7W4YBL9</accession>
<reference evidence="2 3" key="1">
    <citation type="submission" date="2020-08" db="EMBL/GenBank/DDBJ databases">
        <title>The Agave Microbiome: Exploring the role of microbial communities in plant adaptations to desert environments.</title>
        <authorList>
            <person name="Partida-Martinez L.P."/>
        </authorList>
    </citation>
    <scope>NUCLEOTIDE SEQUENCE [LARGE SCALE GENOMIC DNA]</scope>
    <source>
        <strain evidence="2 3">RAS26</strain>
    </source>
</reference>
<dbReference type="EMBL" id="JACHVX010000003">
    <property type="protein sequence ID" value="MBB2923199.1"/>
    <property type="molecule type" value="Genomic_DNA"/>
</dbReference>
<protein>
    <submittedName>
        <fullName evidence="2">Uncharacterized protein</fullName>
    </submittedName>
</protein>
<dbReference type="AlphaFoldDB" id="A0A7W4YBL9"/>
<name>A0A7W4YBL9_9CELL</name>
<feature type="compositionally biased region" description="Polar residues" evidence="1">
    <location>
        <begin position="288"/>
        <end position="298"/>
    </location>
</feature>
<dbReference type="RefSeq" id="WP_183296074.1">
    <property type="nucleotide sequence ID" value="NZ_JACHVX010000003.1"/>
</dbReference>
<sequence length="305" mass="33440">MVTRRFDVEVPDGQHLGFSRDTDGAYRAHLFDDDTNRLVGHAELVEPDEDEPEWSGTYPHGASSEEPEARELTPEEIAQALEGLAMVALVVASLATEAAPHVRRWWKGTVAAARAAGARGRSATKSSKDQAVHTLRSSWGMVARTRKHNEADEYEIGRPDKSRQTAATSAELQMAFEDYRARMSSAEAQERFVSALLAKAFSEEQMRLLRSVTIDDDDGAVALGDVLEKPTPQQIGETVRFMLEKNPSLLDGDSLAALGVALGRGRPDRDPHPLKVRRVGVQPGPDSSGVSMRTSSTQAERRVER</sequence>
<evidence type="ECO:0000256" key="1">
    <source>
        <dbReference type="SAM" id="MobiDB-lite"/>
    </source>
</evidence>
<proteinExistence type="predicted"/>
<evidence type="ECO:0000313" key="2">
    <source>
        <dbReference type="EMBL" id="MBB2923199.1"/>
    </source>
</evidence>
<reference evidence="2 3" key="2">
    <citation type="submission" date="2020-08" db="EMBL/GenBank/DDBJ databases">
        <authorList>
            <person name="Partida-Martinez L."/>
            <person name="Huntemann M."/>
            <person name="Clum A."/>
            <person name="Wang J."/>
            <person name="Palaniappan K."/>
            <person name="Ritter S."/>
            <person name="Chen I.-M."/>
            <person name="Stamatis D."/>
            <person name="Reddy T."/>
            <person name="O'Malley R."/>
            <person name="Daum C."/>
            <person name="Shapiro N."/>
            <person name="Ivanova N."/>
            <person name="Kyrpides N."/>
            <person name="Woyke T."/>
        </authorList>
    </citation>
    <scope>NUCLEOTIDE SEQUENCE [LARGE SCALE GENOMIC DNA]</scope>
    <source>
        <strain evidence="2 3">RAS26</strain>
    </source>
</reference>
<gene>
    <name evidence="2" type="ORF">FHR80_002124</name>
</gene>
<feature type="region of interest" description="Disordered" evidence="1">
    <location>
        <begin position="44"/>
        <end position="69"/>
    </location>
</feature>
<evidence type="ECO:0000313" key="3">
    <source>
        <dbReference type="Proteomes" id="UP000518206"/>
    </source>
</evidence>
<dbReference type="Proteomes" id="UP000518206">
    <property type="component" value="Unassembled WGS sequence"/>
</dbReference>
<comment type="caution">
    <text evidence="2">The sequence shown here is derived from an EMBL/GenBank/DDBJ whole genome shotgun (WGS) entry which is preliminary data.</text>
</comment>